<keyword evidence="2" id="KW-0238">DNA-binding</keyword>
<proteinExistence type="predicted"/>
<evidence type="ECO:0000313" key="5">
    <source>
        <dbReference type="EMBL" id="ABB38153.2"/>
    </source>
</evidence>
<keyword evidence="6" id="KW-1185">Reference proteome</keyword>
<dbReference type="SUPFAM" id="SSF46785">
    <property type="entry name" value="Winged helix' DNA-binding domain"/>
    <property type="match status" value="1"/>
</dbReference>
<keyword evidence="3" id="KW-0804">Transcription</keyword>
<evidence type="ECO:0000313" key="6">
    <source>
        <dbReference type="Proteomes" id="UP000002710"/>
    </source>
</evidence>
<feature type="domain" description="HTH hxlR-type" evidence="4">
    <location>
        <begin position="16"/>
        <end position="115"/>
    </location>
</feature>
<dbReference type="RefSeq" id="WP_011367329.1">
    <property type="nucleotide sequence ID" value="NC_007519.1"/>
</dbReference>
<reference evidence="5 6" key="1">
    <citation type="journal article" date="2011" name="J. Bacteriol.">
        <title>Complete genome sequence and updated annotation of Desulfovibrio alaskensis G20.</title>
        <authorList>
            <person name="Hauser L.J."/>
            <person name="Land M.L."/>
            <person name="Brown S.D."/>
            <person name="Larimer F."/>
            <person name="Keller K.L."/>
            <person name="Rapp-Giles B.J."/>
            <person name="Price M.N."/>
            <person name="Lin M."/>
            <person name="Bruce D.C."/>
            <person name="Detter J.C."/>
            <person name="Tapia R."/>
            <person name="Han C.S."/>
            <person name="Goodwin L.A."/>
            <person name="Cheng J.F."/>
            <person name="Pitluck S."/>
            <person name="Copeland A."/>
            <person name="Lucas S."/>
            <person name="Nolan M."/>
            <person name="Lapidus A.L."/>
            <person name="Palumbo A.V."/>
            <person name="Wall J.D."/>
        </authorList>
    </citation>
    <scope>NUCLEOTIDE SEQUENCE [LARGE SCALE GENOMIC DNA]</scope>
    <source>
        <strain evidence="6">ATCC BAA 1058 / DSM 17464 / G20</strain>
    </source>
</reference>
<protein>
    <submittedName>
        <fullName evidence="5">Transcriptional regulator, HxlR family</fullName>
    </submittedName>
</protein>
<name>Q312J3_OLEA2</name>
<dbReference type="PANTHER" id="PTHR33204:SF29">
    <property type="entry name" value="TRANSCRIPTIONAL REGULATOR"/>
    <property type="match status" value="1"/>
</dbReference>
<dbReference type="KEGG" id="dde:Dde_1352"/>
<dbReference type="PANTHER" id="PTHR33204">
    <property type="entry name" value="TRANSCRIPTIONAL REGULATOR, MARR FAMILY"/>
    <property type="match status" value="1"/>
</dbReference>
<dbReference type="InterPro" id="IPR036388">
    <property type="entry name" value="WH-like_DNA-bd_sf"/>
</dbReference>
<dbReference type="eggNOG" id="COG1733">
    <property type="taxonomic scope" value="Bacteria"/>
</dbReference>
<sequence length="130" mass="14591">MSGCGLKHCAGRTYYCSVELTIQLIGGKWKPIILYHLGTRGTHRFGELRRTIPNITQKMLTQQLRELEKDGIIERKVYPEVPPKVEYSLSTTGHSLMPILKQLCQWGKDYEKHFGADSPAAEQNGSSSAA</sequence>
<organism evidence="5 6">
    <name type="scientific">Oleidesulfovibrio alaskensis (strain ATCC BAA-1058 / DSM 17464 / G20)</name>
    <name type="common">Desulfovibrio alaskensis</name>
    <dbReference type="NCBI Taxonomy" id="207559"/>
    <lineage>
        <taxon>Bacteria</taxon>
        <taxon>Pseudomonadati</taxon>
        <taxon>Thermodesulfobacteriota</taxon>
        <taxon>Desulfovibrionia</taxon>
        <taxon>Desulfovibrionales</taxon>
        <taxon>Desulfovibrionaceae</taxon>
        <taxon>Oleidesulfovibrio</taxon>
    </lineage>
</organism>
<keyword evidence="1" id="KW-0805">Transcription regulation</keyword>
<dbReference type="Proteomes" id="UP000002710">
    <property type="component" value="Chromosome"/>
</dbReference>
<dbReference type="HOGENOM" id="CLU_111585_5_1_7"/>
<dbReference type="GO" id="GO:0003677">
    <property type="term" value="F:DNA binding"/>
    <property type="evidence" value="ECO:0007669"/>
    <property type="project" value="UniProtKB-KW"/>
</dbReference>
<accession>Q312J3</accession>
<dbReference type="PROSITE" id="PS51118">
    <property type="entry name" value="HTH_HXLR"/>
    <property type="match status" value="1"/>
</dbReference>
<dbReference type="Gene3D" id="1.10.10.10">
    <property type="entry name" value="Winged helix-like DNA-binding domain superfamily/Winged helix DNA-binding domain"/>
    <property type="match status" value="1"/>
</dbReference>
<evidence type="ECO:0000256" key="2">
    <source>
        <dbReference type="ARBA" id="ARBA00023125"/>
    </source>
</evidence>
<dbReference type="EMBL" id="CP000112">
    <property type="protein sequence ID" value="ABB38153.2"/>
    <property type="molecule type" value="Genomic_DNA"/>
</dbReference>
<dbReference type="Pfam" id="PF01638">
    <property type="entry name" value="HxlR"/>
    <property type="match status" value="1"/>
</dbReference>
<evidence type="ECO:0000256" key="1">
    <source>
        <dbReference type="ARBA" id="ARBA00023015"/>
    </source>
</evidence>
<dbReference type="InterPro" id="IPR002577">
    <property type="entry name" value="HTH_HxlR"/>
</dbReference>
<gene>
    <name evidence="5" type="ordered locus">Dde_1352</name>
</gene>
<dbReference type="AlphaFoldDB" id="Q312J3"/>
<evidence type="ECO:0000259" key="4">
    <source>
        <dbReference type="PROSITE" id="PS51118"/>
    </source>
</evidence>
<evidence type="ECO:0000256" key="3">
    <source>
        <dbReference type="ARBA" id="ARBA00023163"/>
    </source>
</evidence>
<dbReference type="InterPro" id="IPR036390">
    <property type="entry name" value="WH_DNA-bd_sf"/>
</dbReference>